<proteinExistence type="predicted"/>
<accession>A0A2H1WBJ8</accession>
<dbReference type="AlphaFoldDB" id="A0A2H1WBJ8"/>
<organism evidence="2">
    <name type="scientific">Spodoptera frugiperda</name>
    <name type="common">Fall armyworm</name>
    <dbReference type="NCBI Taxonomy" id="7108"/>
    <lineage>
        <taxon>Eukaryota</taxon>
        <taxon>Metazoa</taxon>
        <taxon>Ecdysozoa</taxon>
        <taxon>Arthropoda</taxon>
        <taxon>Hexapoda</taxon>
        <taxon>Insecta</taxon>
        <taxon>Pterygota</taxon>
        <taxon>Neoptera</taxon>
        <taxon>Endopterygota</taxon>
        <taxon>Lepidoptera</taxon>
        <taxon>Glossata</taxon>
        <taxon>Ditrysia</taxon>
        <taxon>Noctuoidea</taxon>
        <taxon>Noctuidae</taxon>
        <taxon>Amphipyrinae</taxon>
        <taxon>Spodoptera</taxon>
    </lineage>
</organism>
<evidence type="ECO:0000256" key="1">
    <source>
        <dbReference type="SAM" id="MobiDB-lite"/>
    </source>
</evidence>
<feature type="region of interest" description="Disordered" evidence="1">
    <location>
        <begin position="1"/>
        <end position="28"/>
    </location>
</feature>
<reference evidence="2" key="1">
    <citation type="submission" date="2016-07" db="EMBL/GenBank/DDBJ databases">
        <authorList>
            <person name="Bretaudeau A."/>
        </authorList>
    </citation>
    <scope>NUCLEOTIDE SEQUENCE</scope>
    <source>
        <strain evidence="2">Rice</strain>
        <tissue evidence="2">Whole body</tissue>
    </source>
</reference>
<gene>
    <name evidence="2" type="ORF">SFRICE_009116</name>
</gene>
<evidence type="ECO:0000313" key="2">
    <source>
        <dbReference type="EMBL" id="SOQ50417.1"/>
    </source>
</evidence>
<dbReference type="EMBL" id="ODYU01007550">
    <property type="protein sequence ID" value="SOQ50417.1"/>
    <property type="molecule type" value="Genomic_DNA"/>
</dbReference>
<protein>
    <submittedName>
        <fullName evidence="2">SFRICE_009116</fullName>
    </submittedName>
</protein>
<sequence>MDNGDNGKLRSDDSKLESPVAARLGNEGTPQRITVPSYLVLDLINLIDCTVGAVAGQLAAVQRRDRQRGRVQDLIISQHTQYDDITE</sequence>
<feature type="compositionally biased region" description="Basic and acidic residues" evidence="1">
    <location>
        <begin position="1"/>
        <end position="16"/>
    </location>
</feature>
<name>A0A2H1WBJ8_SPOFR</name>